<keyword evidence="4" id="KW-1185">Reference proteome</keyword>
<dbReference type="SMART" id="SM00175">
    <property type="entry name" value="RAB"/>
    <property type="match status" value="1"/>
</dbReference>
<dbReference type="GO" id="GO:0005525">
    <property type="term" value="F:GTP binding"/>
    <property type="evidence" value="ECO:0007669"/>
    <property type="project" value="InterPro"/>
</dbReference>
<organism evidence="3 4">
    <name type="scientific">Dimorphilus gyrociliatus</name>
    <dbReference type="NCBI Taxonomy" id="2664684"/>
    <lineage>
        <taxon>Eukaryota</taxon>
        <taxon>Metazoa</taxon>
        <taxon>Spiralia</taxon>
        <taxon>Lophotrochozoa</taxon>
        <taxon>Annelida</taxon>
        <taxon>Polychaeta</taxon>
        <taxon>Polychaeta incertae sedis</taxon>
        <taxon>Dinophilidae</taxon>
        <taxon>Dimorphilus</taxon>
    </lineage>
</organism>
<gene>
    <name evidence="3" type="ORF">DGYR_LOCUS3594</name>
</gene>
<evidence type="ECO:0000313" key="3">
    <source>
        <dbReference type="EMBL" id="CAD5114774.1"/>
    </source>
</evidence>
<comment type="similarity">
    <text evidence="1">Belongs to the small GTPase superfamily. Rab family.</text>
</comment>
<proteinExistence type="inferred from homology"/>
<dbReference type="AlphaFoldDB" id="A0A7I8VES9"/>
<dbReference type="EMBL" id="CAJFCJ010000005">
    <property type="protein sequence ID" value="CAD5114774.1"/>
    <property type="molecule type" value="Genomic_DNA"/>
</dbReference>
<accession>A0A7I8VES9</accession>
<dbReference type="Proteomes" id="UP000549394">
    <property type="component" value="Unassembled WGS sequence"/>
</dbReference>
<dbReference type="InterPro" id="IPR027417">
    <property type="entry name" value="P-loop_NTPase"/>
</dbReference>
<dbReference type="GO" id="GO:0003924">
    <property type="term" value="F:GTPase activity"/>
    <property type="evidence" value="ECO:0007669"/>
    <property type="project" value="InterPro"/>
</dbReference>
<dbReference type="Pfam" id="PF08477">
    <property type="entry name" value="Roc"/>
    <property type="match status" value="1"/>
</dbReference>
<dbReference type="OrthoDB" id="28822at2759"/>
<reference evidence="3 4" key="1">
    <citation type="submission" date="2020-08" db="EMBL/GenBank/DDBJ databases">
        <authorList>
            <person name="Hejnol A."/>
        </authorList>
    </citation>
    <scope>NUCLEOTIDE SEQUENCE [LARGE SCALE GENOMIC DNA]</scope>
</reference>
<dbReference type="SMART" id="SM00173">
    <property type="entry name" value="RAS"/>
    <property type="match status" value="1"/>
</dbReference>
<dbReference type="PANTHER" id="PTHR47978">
    <property type="match status" value="1"/>
</dbReference>
<sequence>MMNFISVRRPTNKEDVFYEVVIIGDSTVGKTCILRSFSKAPFMSNTSSTSGVDHTEIALKISRVNNETSGKDHIIPVYVLANKIDLNEERVVNRAIAEEFSKQYEGYFEVSARTGKGIDNALDELAKFVLTQRNPARSIEGFESIEQVMNQEIRLSKSCHCNCKNCQKCVVKNESKSDDNGRKRNFFFLKRKDGSRRKFFCI</sequence>
<evidence type="ECO:0000256" key="2">
    <source>
        <dbReference type="ARBA" id="ARBA00022741"/>
    </source>
</evidence>
<dbReference type="SUPFAM" id="SSF52540">
    <property type="entry name" value="P-loop containing nucleoside triphosphate hydrolases"/>
    <property type="match status" value="1"/>
</dbReference>
<keyword evidence="2" id="KW-0547">Nucleotide-binding</keyword>
<dbReference type="InterPro" id="IPR001806">
    <property type="entry name" value="Small_GTPase"/>
</dbReference>
<dbReference type="Gene3D" id="3.40.50.300">
    <property type="entry name" value="P-loop containing nucleotide triphosphate hydrolases"/>
    <property type="match status" value="2"/>
</dbReference>
<protein>
    <submittedName>
        <fullName evidence="3">DgyrCDS3818</fullName>
    </submittedName>
</protein>
<dbReference type="SMART" id="SM00174">
    <property type="entry name" value="RHO"/>
    <property type="match status" value="1"/>
</dbReference>
<name>A0A7I8VES9_9ANNE</name>
<evidence type="ECO:0000313" key="4">
    <source>
        <dbReference type="Proteomes" id="UP000549394"/>
    </source>
</evidence>
<comment type="caution">
    <text evidence="3">The sequence shown here is derived from an EMBL/GenBank/DDBJ whole genome shotgun (WGS) entry which is preliminary data.</text>
</comment>
<evidence type="ECO:0000256" key="1">
    <source>
        <dbReference type="ARBA" id="ARBA00006270"/>
    </source>
</evidence>